<dbReference type="SUPFAM" id="SSF56219">
    <property type="entry name" value="DNase I-like"/>
    <property type="match status" value="1"/>
</dbReference>
<keyword evidence="3" id="KW-1185">Reference proteome</keyword>
<comment type="caution">
    <text evidence="2">The sequence shown here is derived from an EMBL/GenBank/DDBJ whole genome shotgun (WGS) entry which is preliminary data.</text>
</comment>
<dbReference type="Proteomes" id="UP001153076">
    <property type="component" value="Unassembled WGS sequence"/>
</dbReference>
<dbReference type="InterPro" id="IPR005135">
    <property type="entry name" value="Endo/exonuclease/phosphatase"/>
</dbReference>
<evidence type="ECO:0000259" key="1">
    <source>
        <dbReference type="Pfam" id="PF03372"/>
    </source>
</evidence>
<dbReference type="Pfam" id="PF03372">
    <property type="entry name" value="Exo_endo_phos"/>
    <property type="match status" value="1"/>
</dbReference>
<proteinExistence type="predicted"/>
<reference evidence="2" key="1">
    <citation type="submission" date="2022-04" db="EMBL/GenBank/DDBJ databases">
        <title>Carnegiea gigantea Genome sequencing and assembly v2.</title>
        <authorList>
            <person name="Copetti D."/>
            <person name="Sanderson M.J."/>
            <person name="Burquez A."/>
            <person name="Wojciechowski M.F."/>
        </authorList>
    </citation>
    <scope>NUCLEOTIDE SEQUENCE</scope>
    <source>
        <strain evidence="2">SGP5-SGP5p</strain>
        <tissue evidence="2">Aerial part</tissue>
    </source>
</reference>
<dbReference type="Gene3D" id="3.60.10.10">
    <property type="entry name" value="Endonuclease/exonuclease/phosphatase"/>
    <property type="match status" value="1"/>
</dbReference>
<evidence type="ECO:0000313" key="2">
    <source>
        <dbReference type="EMBL" id="KAJ8429250.1"/>
    </source>
</evidence>
<accession>A0A9Q1JQV8</accession>
<feature type="domain" description="Endonuclease/exonuclease/phosphatase" evidence="1">
    <location>
        <begin position="141"/>
        <end position="255"/>
    </location>
</feature>
<organism evidence="2 3">
    <name type="scientific">Carnegiea gigantea</name>
    <dbReference type="NCBI Taxonomy" id="171969"/>
    <lineage>
        <taxon>Eukaryota</taxon>
        <taxon>Viridiplantae</taxon>
        <taxon>Streptophyta</taxon>
        <taxon>Embryophyta</taxon>
        <taxon>Tracheophyta</taxon>
        <taxon>Spermatophyta</taxon>
        <taxon>Magnoliopsida</taxon>
        <taxon>eudicotyledons</taxon>
        <taxon>Gunneridae</taxon>
        <taxon>Pentapetalae</taxon>
        <taxon>Caryophyllales</taxon>
        <taxon>Cactineae</taxon>
        <taxon>Cactaceae</taxon>
        <taxon>Cactoideae</taxon>
        <taxon>Echinocereeae</taxon>
        <taxon>Carnegiea</taxon>
    </lineage>
</organism>
<dbReference type="InterPro" id="IPR036691">
    <property type="entry name" value="Endo/exonu/phosph_ase_sf"/>
</dbReference>
<dbReference type="PANTHER" id="PTHR33710">
    <property type="entry name" value="BNAC02G09200D PROTEIN"/>
    <property type="match status" value="1"/>
</dbReference>
<dbReference type="PANTHER" id="PTHR33710:SF78">
    <property type="entry name" value="ENDONUCLEASE_EXONUCLEASE_PHOSPHATASE DOMAIN-CONTAINING PROTEIN"/>
    <property type="match status" value="1"/>
</dbReference>
<name>A0A9Q1JQV8_9CARY</name>
<evidence type="ECO:0000313" key="3">
    <source>
        <dbReference type="Proteomes" id="UP001153076"/>
    </source>
</evidence>
<dbReference type="OrthoDB" id="1001388at2759"/>
<dbReference type="AlphaFoldDB" id="A0A9Q1JQV8"/>
<dbReference type="GO" id="GO:0003824">
    <property type="term" value="F:catalytic activity"/>
    <property type="evidence" value="ECO:0007669"/>
    <property type="project" value="InterPro"/>
</dbReference>
<sequence>MEINTEEIESLPIWVQLYGLDIKYWGVASLSKIGMSYMNDNLSNASTAICMVIWKTNKQAPRKVWRVKQPCPAPDPPRSTPQTTADAKMFTSVPSRGTARSSPRHIGDLDQPHKQISQSDQHLHCLVNSQTTMQHFYLTFIYRDNHERPRQGLWAELEHIALDMNEAWCVLGDFNSALYSGDRIGGNPIQDHKVKSFTECIHSCRLQELPSRGTYFSWTNKTIWSKIDRAFVNTLWYLHFDFRQVLYMSHSLSDHTTLLLHLINSPKPRKAFHFCEMWTRDPSFQTIIHNMMPTVIRNPGQQLQSFLQRTQKALLQLNRDKYHDLRTQQLKAREALERIQMDLQASPNNEQLKLAKTQAGSIIPQSYPQPLLSLNNNAKPNG</sequence>
<protein>
    <recommendedName>
        <fullName evidence="1">Endonuclease/exonuclease/phosphatase domain-containing protein</fullName>
    </recommendedName>
</protein>
<gene>
    <name evidence="2" type="ORF">Cgig2_026286</name>
</gene>
<dbReference type="EMBL" id="JAKOGI010000918">
    <property type="protein sequence ID" value="KAJ8429250.1"/>
    <property type="molecule type" value="Genomic_DNA"/>
</dbReference>